<dbReference type="InterPro" id="IPR015424">
    <property type="entry name" value="PyrdxlP-dep_Trfase"/>
</dbReference>
<dbReference type="PANTHER" id="PTHR45688">
    <property type="match status" value="1"/>
</dbReference>
<evidence type="ECO:0000256" key="13">
    <source>
        <dbReference type="ARBA" id="ARBA00041845"/>
    </source>
</evidence>
<comment type="similarity">
    <text evidence="3 37">Belongs to the class-III pyridoxal-phosphate-dependent aminotransferase family.</text>
</comment>
<evidence type="ECO:0000256" key="23">
    <source>
        <dbReference type="ARBA" id="ARBA00043798"/>
    </source>
</evidence>
<evidence type="ECO:0000256" key="31">
    <source>
        <dbReference type="ARBA" id="ARBA00048500"/>
    </source>
</evidence>
<keyword evidence="6" id="KW-0032">Aminotransferase</keyword>
<dbReference type="InterPro" id="IPR005814">
    <property type="entry name" value="Aminotrans_3"/>
</dbReference>
<protein>
    <recommendedName>
        <fullName evidence="11">Alanine--glyoxylate aminotransferase 2, mitochondrial</fullName>
        <ecNumber evidence="26">2.6.1.18</ecNumber>
        <ecNumber evidence="10">2.6.1.40</ecNumber>
        <ecNumber evidence="5">2.6.1.44</ecNumber>
    </recommendedName>
    <alternativeName>
        <fullName evidence="12">(R)-3-amino-2-methylpropionate--pyruvate transaminase</fullName>
    </alternativeName>
    <alternativeName>
        <fullName evidence="14">Beta-ALAAT II</fullName>
    </alternativeName>
    <alternativeName>
        <fullName evidence="15">Beta-alanine-pyruvate aminotransferase</fullName>
    </alternativeName>
    <alternativeName>
        <fullName evidence="28">D-3-aminoisobutyrate-pyruvate aminotransferase</fullName>
    </alternativeName>
    <alternativeName>
        <fullName evidence="13">D-AIBAT</fullName>
    </alternativeName>
    <alternativeName>
        <fullName evidence="27">D-beta-aminoisobutyrate-pyruvate aminotransferase</fullName>
    </alternativeName>
</protein>
<evidence type="ECO:0000256" key="28">
    <source>
        <dbReference type="ARBA" id="ARBA00044258"/>
    </source>
</evidence>
<evidence type="ECO:0000256" key="5">
    <source>
        <dbReference type="ARBA" id="ARBA00013049"/>
    </source>
</evidence>
<evidence type="ECO:0000256" key="14">
    <source>
        <dbReference type="ARBA" id="ARBA00042611"/>
    </source>
</evidence>
<evidence type="ECO:0000256" key="25">
    <source>
        <dbReference type="ARBA" id="ARBA00043826"/>
    </source>
</evidence>
<comment type="function">
    <text evidence="36">Multifunctional aminotransferase with a broad substrate specificity. Catalyzes the conversion of glyoxylate to glycine using alanine as the amino donor. Catalyzes metabolism of not L- but the D-isomer of D-beta-aminoisobutyric acid to generate 2-methyl-3-oxopropanoate and alanine. Catalyzes the transfer of the amino group from beta-alanine to pyruvate to yield L-alanine and 3-oxopropanoate. Can metabolize NG-monomethyl-L-arginine (NMMA), asymmetric NG,NG-dimethyl-L-arginine (ADMA) and symmetric NG,N'G-dimethyl-L-arginine (SDMA). ADMA is a potent inhibitor of nitric-oxide (NO) synthase, and this activity provides mechanism through which the kidney regulates blood pressure.</text>
</comment>
<comment type="catalytic activity">
    <reaction evidence="20">
        <text>2-oxobutanoate + L-alanine = (2S)-2-aminobutanoate + pyruvate</text>
        <dbReference type="Rhea" id="RHEA:77355"/>
        <dbReference type="ChEBI" id="CHEBI:15361"/>
        <dbReference type="ChEBI" id="CHEBI:16763"/>
        <dbReference type="ChEBI" id="CHEBI:57972"/>
        <dbReference type="ChEBI" id="CHEBI:74359"/>
        <dbReference type="EC" id="2.6.1.44"/>
    </reaction>
</comment>
<evidence type="ECO:0000256" key="16">
    <source>
        <dbReference type="ARBA" id="ARBA00043669"/>
    </source>
</evidence>
<evidence type="ECO:0000256" key="32">
    <source>
        <dbReference type="ARBA" id="ARBA00048560"/>
    </source>
</evidence>
<dbReference type="GO" id="GO:0016223">
    <property type="term" value="F:beta-alanine:pyruvate transaminase activity"/>
    <property type="evidence" value="ECO:0007669"/>
    <property type="project" value="UniProtKB-EC"/>
</dbReference>
<dbReference type="SUPFAM" id="SSF53383">
    <property type="entry name" value="PLP-dependent transferases"/>
    <property type="match status" value="1"/>
</dbReference>
<keyword evidence="8 37" id="KW-0663">Pyridoxal phosphate</keyword>
<evidence type="ECO:0000256" key="18">
    <source>
        <dbReference type="ARBA" id="ARBA00043726"/>
    </source>
</evidence>
<dbReference type="PANTHER" id="PTHR45688:SF3">
    <property type="entry name" value="ALANINE--GLYOXYLATE AMINOTRANSFERASE 2, MITOCHONDRIAL"/>
    <property type="match status" value="1"/>
</dbReference>
<accession>A0A6V7TSP4</accession>
<reference evidence="38 39" key="1">
    <citation type="submission" date="2020-08" db="EMBL/GenBank/DDBJ databases">
        <authorList>
            <person name="Koutsovoulos G."/>
            <person name="Danchin GJ E."/>
        </authorList>
    </citation>
    <scope>NUCLEOTIDE SEQUENCE [LARGE SCALE GENOMIC DNA]</scope>
</reference>
<sequence>MSKHWLNHLNPSTLTYYKQPLHIVRGKMQYLWDSKGNKYLDMIGGIVTVSVGHCHPKVNDSLKKQIDQLWHTSSIYRTDPIVEYAETLTKKLPSHLNTCFFVNSGSEANDLALALARLHTNRFDVLSLRGAYHGGTQAILGATNLGNWKQPFPSGFGIIKIKCPDARGPWGVGKCRDSPAESKNGCKCENGKCIAFESHMAELRDCLDHDFPQSSGPAAFIAESIQGIGGTVQYPKNYLHSAFSTIHSCGGLTISDEVQTGIGRLGSHFWGFEFQQAKPDIVTMAKGIANGFPMGAVITSKEIANSLGKALYFNTYGGNPLACTVAKAVIKVIEEEKLQQNADKIGTFMLEELSKIKSPFIGDIRGKGLMIGVELVENKNQQKKLSKEKMARIFEKIKEKGVLLGKGGLNGNVLRIKPPMCIDIKNATQCVEAISEALESEE</sequence>
<evidence type="ECO:0000256" key="19">
    <source>
        <dbReference type="ARBA" id="ARBA00043749"/>
    </source>
</evidence>
<evidence type="ECO:0000256" key="30">
    <source>
        <dbReference type="ARBA" id="ARBA00048264"/>
    </source>
</evidence>
<comment type="catalytic activity">
    <reaction evidence="18">
        <text>(R)-3-amino-2-methylpropanoate + pyruvate = 2-methyl-3-oxopropanoate + L-alanine</text>
        <dbReference type="Rhea" id="RHEA:18393"/>
        <dbReference type="ChEBI" id="CHEBI:15361"/>
        <dbReference type="ChEBI" id="CHEBI:57700"/>
        <dbReference type="ChEBI" id="CHEBI:57731"/>
        <dbReference type="ChEBI" id="CHEBI:57972"/>
        <dbReference type="EC" id="2.6.1.40"/>
    </reaction>
    <physiologicalReaction direction="left-to-right" evidence="18">
        <dbReference type="Rhea" id="RHEA:18394"/>
    </physiologicalReaction>
</comment>
<evidence type="ECO:0000256" key="37">
    <source>
        <dbReference type="RuleBase" id="RU003560"/>
    </source>
</evidence>
<evidence type="ECO:0000256" key="11">
    <source>
        <dbReference type="ARBA" id="ARBA00039862"/>
    </source>
</evidence>
<dbReference type="InterPro" id="IPR015421">
    <property type="entry name" value="PyrdxlP-dep_Trfase_major"/>
</dbReference>
<dbReference type="CDD" id="cd00610">
    <property type="entry name" value="OAT_like"/>
    <property type="match status" value="1"/>
</dbReference>
<evidence type="ECO:0000256" key="29">
    <source>
        <dbReference type="ARBA" id="ARBA00047892"/>
    </source>
</evidence>
<dbReference type="OrthoDB" id="10261433at2759"/>
<evidence type="ECO:0000256" key="4">
    <source>
        <dbReference type="ARBA" id="ARBA00011881"/>
    </source>
</evidence>
<name>A0A6V7TSP4_MELEN</name>
<evidence type="ECO:0000256" key="34">
    <source>
        <dbReference type="ARBA" id="ARBA00048916"/>
    </source>
</evidence>
<evidence type="ECO:0000256" key="36">
    <source>
        <dbReference type="ARBA" id="ARBA00058068"/>
    </source>
</evidence>
<proteinExistence type="inferred from homology"/>
<dbReference type="GO" id="GO:0005739">
    <property type="term" value="C:mitochondrion"/>
    <property type="evidence" value="ECO:0007669"/>
    <property type="project" value="UniProtKB-SubCell"/>
</dbReference>
<dbReference type="GO" id="GO:0047305">
    <property type="term" value="F:(R)-3-amino-2-methylpropionate-pyruvate transaminase activity"/>
    <property type="evidence" value="ECO:0007669"/>
    <property type="project" value="UniProtKB-EC"/>
</dbReference>
<comment type="subcellular location">
    <subcellularLocation>
        <location evidence="2">Mitochondrion</location>
    </subcellularLocation>
</comment>
<comment type="catalytic activity">
    <reaction evidence="21">
        <text>N(omega)-methyl-L-arginine + pyruvate = 5-(3-methylguanidino)-2-oxopentanoate + L-alanine</text>
        <dbReference type="Rhea" id="RHEA:77319"/>
        <dbReference type="ChEBI" id="CHEBI:15361"/>
        <dbReference type="ChEBI" id="CHEBI:57972"/>
        <dbReference type="ChEBI" id="CHEBI:114953"/>
        <dbReference type="ChEBI" id="CHEBI:197314"/>
    </reaction>
</comment>
<evidence type="ECO:0000313" key="38">
    <source>
        <dbReference type="EMBL" id="CAD2133385.1"/>
    </source>
</evidence>
<comment type="catalytic activity">
    <reaction evidence="31">
        <text>2-oxohexanoate + N(omega),N(omega)-dimethyl-L-arginine = L-2-aminohexanoate + 5-(3,3-dimethylguanidino)-2-oxopentanoate</text>
        <dbReference type="Rhea" id="RHEA:77363"/>
        <dbReference type="ChEBI" id="CHEBI:35177"/>
        <dbReference type="ChEBI" id="CHEBI:58326"/>
        <dbReference type="ChEBI" id="CHEBI:58455"/>
        <dbReference type="ChEBI" id="CHEBI:197301"/>
    </reaction>
</comment>
<comment type="catalytic activity">
    <reaction evidence="16">
        <text>N(omega),N(omega)-dimethyl-L-arginine + pyruvate = 5-(3,3-dimethylguanidino)-2-oxopentanoate + L-alanine</text>
        <dbReference type="Rhea" id="RHEA:77303"/>
        <dbReference type="ChEBI" id="CHEBI:15361"/>
        <dbReference type="ChEBI" id="CHEBI:57972"/>
        <dbReference type="ChEBI" id="CHEBI:58326"/>
        <dbReference type="ChEBI" id="CHEBI:197301"/>
    </reaction>
</comment>
<evidence type="ECO:0000256" key="6">
    <source>
        <dbReference type="ARBA" id="ARBA00022576"/>
    </source>
</evidence>
<dbReference type="EC" id="2.6.1.18" evidence="26"/>
<evidence type="ECO:0000256" key="8">
    <source>
        <dbReference type="ARBA" id="ARBA00022898"/>
    </source>
</evidence>
<comment type="caution">
    <text evidence="38">The sequence shown here is derived from an EMBL/GenBank/DDBJ whole genome shotgun (WGS) entry which is preliminary data.</text>
</comment>
<dbReference type="EC" id="2.6.1.40" evidence="10"/>
<dbReference type="PIRSF" id="PIRSF000521">
    <property type="entry name" value="Transaminase_4ab_Lys_Orn"/>
    <property type="match status" value="1"/>
</dbReference>
<dbReference type="GO" id="GO:0019481">
    <property type="term" value="P:L-alanine catabolic process, by transamination"/>
    <property type="evidence" value="ECO:0007669"/>
    <property type="project" value="TreeGrafter"/>
</dbReference>
<dbReference type="InterPro" id="IPR015422">
    <property type="entry name" value="PyrdxlP-dep_Trfase_small"/>
</dbReference>
<evidence type="ECO:0000256" key="15">
    <source>
        <dbReference type="ARBA" id="ARBA00042669"/>
    </source>
</evidence>
<organism evidence="38 39">
    <name type="scientific">Meloidogyne enterolobii</name>
    <name type="common">Root-knot nematode worm</name>
    <name type="synonym">Meloidogyne mayaguensis</name>
    <dbReference type="NCBI Taxonomy" id="390850"/>
    <lineage>
        <taxon>Eukaryota</taxon>
        <taxon>Metazoa</taxon>
        <taxon>Ecdysozoa</taxon>
        <taxon>Nematoda</taxon>
        <taxon>Chromadorea</taxon>
        <taxon>Rhabditida</taxon>
        <taxon>Tylenchina</taxon>
        <taxon>Tylenchomorpha</taxon>
        <taxon>Tylenchoidea</taxon>
        <taxon>Meloidogynidae</taxon>
        <taxon>Meloidogyninae</taxon>
        <taxon>Meloidogyne</taxon>
    </lineage>
</organism>
<comment type="subunit">
    <text evidence="4">Homotetramer.</text>
</comment>
<comment type="catalytic activity">
    <reaction evidence="33">
        <text>N(omega)-methyl-L-arginine + glyoxylate = 5-(3-methylguanidino)-2-oxopentanoate + glycine</text>
        <dbReference type="Rhea" id="RHEA:77323"/>
        <dbReference type="ChEBI" id="CHEBI:36655"/>
        <dbReference type="ChEBI" id="CHEBI:57305"/>
        <dbReference type="ChEBI" id="CHEBI:114953"/>
        <dbReference type="ChEBI" id="CHEBI:197314"/>
    </reaction>
</comment>
<evidence type="ECO:0000256" key="33">
    <source>
        <dbReference type="ARBA" id="ARBA00048760"/>
    </source>
</evidence>
<evidence type="ECO:0000256" key="10">
    <source>
        <dbReference type="ARBA" id="ARBA00039130"/>
    </source>
</evidence>
<comment type="catalytic activity">
    <reaction evidence="23">
        <text>N(omega),N('omega)-dimethyl-L-arginine + pyruvate = 5-(3,3'-dimethylguanidino)-2-oxopentanoate + L-alanine</text>
        <dbReference type="Rhea" id="RHEA:77307"/>
        <dbReference type="ChEBI" id="CHEBI:15361"/>
        <dbReference type="ChEBI" id="CHEBI:57972"/>
        <dbReference type="ChEBI" id="CHEBI:197308"/>
        <dbReference type="ChEBI" id="CHEBI:197310"/>
    </reaction>
</comment>
<comment type="catalytic activity">
    <reaction evidence="24">
        <text>3-oxopropanoate + L-alanine = beta-alanine + pyruvate</text>
        <dbReference type="Rhea" id="RHEA:14077"/>
        <dbReference type="ChEBI" id="CHEBI:15361"/>
        <dbReference type="ChEBI" id="CHEBI:33190"/>
        <dbReference type="ChEBI" id="CHEBI:57966"/>
        <dbReference type="ChEBI" id="CHEBI:57972"/>
        <dbReference type="EC" id="2.6.1.18"/>
    </reaction>
    <physiologicalReaction direction="right-to-left" evidence="24">
        <dbReference type="Rhea" id="RHEA:14079"/>
    </physiologicalReaction>
</comment>
<evidence type="ECO:0000256" key="35">
    <source>
        <dbReference type="ARBA" id="ARBA00049480"/>
    </source>
</evidence>
<gene>
    <name evidence="38" type="ORF">MENT_LOCUS4010</name>
</gene>
<comment type="catalytic activity">
    <reaction evidence="29">
        <text>N(omega),N(omega)-dimethyl-L-arginine + glyoxylate = 5-(3,3-dimethylguanidino)-2-oxopentanoate + glycine</text>
        <dbReference type="Rhea" id="RHEA:77311"/>
        <dbReference type="ChEBI" id="CHEBI:36655"/>
        <dbReference type="ChEBI" id="CHEBI:57305"/>
        <dbReference type="ChEBI" id="CHEBI:58326"/>
        <dbReference type="ChEBI" id="CHEBI:197301"/>
    </reaction>
</comment>
<comment type="catalytic activity">
    <reaction evidence="22">
        <text>L-ornithine + pyruvate = 5-amino-2-oxopentanoate + L-alanine</text>
        <dbReference type="Rhea" id="RHEA:77327"/>
        <dbReference type="ChEBI" id="CHEBI:15361"/>
        <dbReference type="ChEBI" id="CHEBI:46911"/>
        <dbReference type="ChEBI" id="CHEBI:57972"/>
        <dbReference type="ChEBI" id="CHEBI:58802"/>
    </reaction>
</comment>
<evidence type="ECO:0000256" key="12">
    <source>
        <dbReference type="ARBA" id="ARBA00041662"/>
    </source>
</evidence>
<dbReference type="Gene3D" id="3.40.640.10">
    <property type="entry name" value="Type I PLP-dependent aspartate aminotransferase-like (Major domain)"/>
    <property type="match status" value="1"/>
</dbReference>
<comment type="catalytic activity">
    <reaction evidence="35">
        <text>N(omega),N('omega)-dimethyl-L-arginine + glyoxylate = 5-(3,3'-dimethylguanidino)-2-oxopentanoate + glycine</text>
        <dbReference type="Rhea" id="RHEA:77315"/>
        <dbReference type="ChEBI" id="CHEBI:36655"/>
        <dbReference type="ChEBI" id="CHEBI:57305"/>
        <dbReference type="ChEBI" id="CHEBI:197308"/>
        <dbReference type="ChEBI" id="CHEBI:197310"/>
    </reaction>
</comment>
<dbReference type="EMBL" id="CAJEWN010000013">
    <property type="protein sequence ID" value="CAD2133385.1"/>
    <property type="molecule type" value="Genomic_DNA"/>
</dbReference>
<evidence type="ECO:0000256" key="21">
    <source>
        <dbReference type="ARBA" id="ARBA00043758"/>
    </source>
</evidence>
<comment type="cofactor">
    <cofactor evidence="1">
        <name>pyridoxal 5'-phosphate</name>
        <dbReference type="ChEBI" id="CHEBI:597326"/>
    </cofactor>
</comment>
<evidence type="ECO:0000256" key="27">
    <source>
        <dbReference type="ARBA" id="ARBA00044257"/>
    </source>
</evidence>
<comment type="catalytic activity">
    <reaction evidence="32">
        <text>N(omega),N(omega)-dimethyl-L-arginine + 2-oxobutanoate = 5-(3,3-dimethylguanidino)-2-oxopentanoate + (2S)-2-aminobutanoate</text>
        <dbReference type="Rhea" id="RHEA:77351"/>
        <dbReference type="ChEBI" id="CHEBI:16763"/>
        <dbReference type="ChEBI" id="CHEBI:58326"/>
        <dbReference type="ChEBI" id="CHEBI:74359"/>
        <dbReference type="ChEBI" id="CHEBI:197301"/>
    </reaction>
</comment>
<comment type="catalytic activity">
    <reaction evidence="34">
        <text>oxaloacetate + L-alanine = L-aspartate + pyruvate</text>
        <dbReference type="Rhea" id="RHEA:77347"/>
        <dbReference type="ChEBI" id="CHEBI:15361"/>
        <dbReference type="ChEBI" id="CHEBI:16452"/>
        <dbReference type="ChEBI" id="CHEBI:29991"/>
        <dbReference type="ChEBI" id="CHEBI:57972"/>
    </reaction>
</comment>
<dbReference type="Gene3D" id="3.90.1150.10">
    <property type="entry name" value="Aspartate Aminotransferase, domain 1"/>
    <property type="match status" value="1"/>
</dbReference>
<evidence type="ECO:0000256" key="24">
    <source>
        <dbReference type="ARBA" id="ARBA00043825"/>
    </source>
</evidence>
<evidence type="ECO:0000256" key="20">
    <source>
        <dbReference type="ARBA" id="ARBA00043751"/>
    </source>
</evidence>
<dbReference type="Pfam" id="PF00202">
    <property type="entry name" value="Aminotran_3"/>
    <property type="match status" value="1"/>
</dbReference>
<comment type="catalytic activity">
    <reaction evidence="25">
        <text>2-oxopentanoate + N(omega),N(omega)-dimethyl-L-arginine = 5-(3,3-dimethylguanidino)-2-oxopentanoate + L-2-aminopentanoate</text>
        <dbReference type="Rhea" id="RHEA:77359"/>
        <dbReference type="ChEBI" id="CHEBI:28644"/>
        <dbReference type="ChEBI" id="CHEBI:58326"/>
        <dbReference type="ChEBI" id="CHEBI:58441"/>
        <dbReference type="ChEBI" id="CHEBI:197301"/>
    </reaction>
</comment>
<evidence type="ECO:0000256" key="9">
    <source>
        <dbReference type="ARBA" id="ARBA00033660"/>
    </source>
</evidence>
<dbReference type="EC" id="2.6.1.44" evidence="5"/>
<comment type="catalytic activity">
    <reaction evidence="19">
        <text>N(omega),N(omega)-dimethyl-L-arginine + oxaloacetate = 5-(3,3-dimethylguanidino)-2-oxopentanoate + L-aspartate</text>
        <dbReference type="Rhea" id="RHEA:77343"/>
        <dbReference type="ChEBI" id="CHEBI:16452"/>
        <dbReference type="ChEBI" id="CHEBI:29991"/>
        <dbReference type="ChEBI" id="CHEBI:58326"/>
        <dbReference type="ChEBI" id="CHEBI:197301"/>
    </reaction>
</comment>
<evidence type="ECO:0000313" key="39">
    <source>
        <dbReference type="Proteomes" id="UP000580250"/>
    </source>
</evidence>
<evidence type="ECO:0000256" key="7">
    <source>
        <dbReference type="ARBA" id="ARBA00022679"/>
    </source>
</evidence>
<evidence type="ECO:0000256" key="3">
    <source>
        <dbReference type="ARBA" id="ARBA00008954"/>
    </source>
</evidence>
<evidence type="ECO:0000256" key="17">
    <source>
        <dbReference type="ARBA" id="ARBA00043679"/>
    </source>
</evidence>
<dbReference type="AlphaFoldDB" id="A0A6V7TSP4"/>
<dbReference type="GO" id="GO:0008453">
    <property type="term" value="F:alanine-glyoxylate transaminase activity"/>
    <property type="evidence" value="ECO:0007669"/>
    <property type="project" value="UniProtKB-EC"/>
</dbReference>
<evidence type="ECO:0000256" key="2">
    <source>
        <dbReference type="ARBA" id="ARBA00004173"/>
    </source>
</evidence>
<evidence type="ECO:0000256" key="1">
    <source>
        <dbReference type="ARBA" id="ARBA00001933"/>
    </source>
</evidence>
<evidence type="ECO:0000256" key="22">
    <source>
        <dbReference type="ARBA" id="ARBA00043777"/>
    </source>
</evidence>
<dbReference type="GO" id="GO:0009436">
    <property type="term" value="P:glyoxylate catabolic process"/>
    <property type="evidence" value="ECO:0007669"/>
    <property type="project" value="TreeGrafter"/>
</dbReference>
<dbReference type="GO" id="GO:0030170">
    <property type="term" value="F:pyridoxal phosphate binding"/>
    <property type="evidence" value="ECO:0007669"/>
    <property type="project" value="InterPro"/>
</dbReference>
<comment type="catalytic activity">
    <reaction evidence="9">
        <text>glyoxylate + L-alanine = glycine + pyruvate</text>
        <dbReference type="Rhea" id="RHEA:24248"/>
        <dbReference type="ChEBI" id="CHEBI:15361"/>
        <dbReference type="ChEBI" id="CHEBI:36655"/>
        <dbReference type="ChEBI" id="CHEBI:57305"/>
        <dbReference type="ChEBI" id="CHEBI:57972"/>
        <dbReference type="EC" id="2.6.1.44"/>
    </reaction>
    <physiologicalReaction direction="left-to-right" evidence="9">
        <dbReference type="Rhea" id="RHEA:24249"/>
    </physiologicalReaction>
</comment>
<comment type="catalytic activity">
    <reaction evidence="17">
        <text>(2S)-2-aminobutanoate + glyoxylate = 2-oxobutanoate + glycine</text>
        <dbReference type="Rhea" id="RHEA:77339"/>
        <dbReference type="ChEBI" id="CHEBI:16763"/>
        <dbReference type="ChEBI" id="CHEBI:36655"/>
        <dbReference type="ChEBI" id="CHEBI:57305"/>
        <dbReference type="ChEBI" id="CHEBI:74359"/>
    </reaction>
</comment>
<comment type="catalytic activity">
    <reaction evidence="30">
        <text>L-ornithine + glyoxylate = 5-amino-2-oxopentanoate + glycine</text>
        <dbReference type="Rhea" id="RHEA:77331"/>
        <dbReference type="ChEBI" id="CHEBI:36655"/>
        <dbReference type="ChEBI" id="CHEBI:46911"/>
        <dbReference type="ChEBI" id="CHEBI:57305"/>
        <dbReference type="ChEBI" id="CHEBI:58802"/>
    </reaction>
</comment>
<keyword evidence="7" id="KW-0808">Transferase</keyword>
<evidence type="ECO:0000256" key="26">
    <source>
        <dbReference type="ARBA" id="ARBA00044055"/>
    </source>
</evidence>
<dbReference type="Proteomes" id="UP000580250">
    <property type="component" value="Unassembled WGS sequence"/>
</dbReference>